<reference evidence="1" key="1">
    <citation type="submission" date="2019-08" db="EMBL/GenBank/DDBJ databases">
        <authorList>
            <person name="Kucharzyk K."/>
            <person name="Murdoch R.W."/>
            <person name="Higgins S."/>
            <person name="Loffler F."/>
        </authorList>
    </citation>
    <scope>NUCLEOTIDE SEQUENCE</scope>
</reference>
<dbReference type="AlphaFoldDB" id="A0A644X7P6"/>
<dbReference type="InterPro" id="IPR035959">
    <property type="entry name" value="RutC-like_sf"/>
</dbReference>
<comment type="caution">
    <text evidence="1">The sequence shown here is derived from an EMBL/GenBank/DDBJ whole genome shotgun (WGS) entry which is preliminary data.</text>
</comment>
<dbReference type="CDD" id="cd02185">
    <property type="entry name" value="AroH"/>
    <property type="match status" value="1"/>
</dbReference>
<dbReference type="EC" id="5.4.99.5" evidence="1"/>
<dbReference type="PANTHER" id="PTHR21164:SF0">
    <property type="entry name" value="CHORISMATE MUTASE AROH"/>
    <property type="match status" value="1"/>
</dbReference>
<dbReference type="NCBIfam" id="TIGR01796">
    <property type="entry name" value="CM_mono_aroH"/>
    <property type="match status" value="1"/>
</dbReference>
<evidence type="ECO:0000313" key="1">
    <source>
        <dbReference type="EMBL" id="MPM12099.1"/>
    </source>
</evidence>
<dbReference type="GO" id="GO:0004106">
    <property type="term" value="F:chorismate mutase activity"/>
    <property type="evidence" value="ECO:0007669"/>
    <property type="project" value="UniProtKB-EC"/>
</dbReference>
<dbReference type="PIRSF" id="PIRSF005965">
    <property type="entry name" value="Chor_mut_AroH"/>
    <property type="match status" value="1"/>
</dbReference>
<organism evidence="1">
    <name type="scientific">bioreactor metagenome</name>
    <dbReference type="NCBI Taxonomy" id="1076179"/>
    <lineage>
        <taxon>unclassified sequences</taxon>
        <taxon>metagenomes</taxon>
        <taxon>ecological metagenomes</taxon>
    </lineage>
</organism>
<dbReference type="SUPFAM" id="SSF55298">
    <property type="entry name" value="YjgF-like"/>
    <property type="match status" value="1"/>
</dbReference>
<gene>
    <name evidence="1" type="primary">aroH_5</name>
    <name evidence="1" type="ORF">SDC9_58450</name>
</gene>
<dbReference type="InterPro" id="IPR008243">
    <property type="entry name" value="Chorismate_mutase_AroH"/>
</dbReference>
<protein>
    <submittedName>
        <fullName evidence="1">Chorismate mutase AroH</fullName>
        <ecNumber evidence="1">5.4.99.5</ecNumber>
    </submittedName>
</protein>
<accession>A0A644X7P6</accession>
<dbReference type="PANTHER" id="PTHR21164">
    <property type="entry name" value="CHORISMATE MUTASE"/>
    <property type="match status" value="1"/>
</dbReference>
<sequence length="119" mass="13391">MTVAIRGATTVDENDKEMIYSATEEMMRELFDLNAVKIEDVVSIVFTATSDLDKAYPAVAVRKMGITEAALMCVQELYVKGSLRNCIRVMVTVEGDYKRDALKHVYLRNAVGLRPDLKR</sequence>
<name>A0A644X7P6_9ZZZZ</name>
<dbReference type="Pfam" id="PF07736">
    <property type="entry name" value="CM_1"/>
    <property type="match status" value="1"/>
</dbReference>
<dbReference type="EMBL" id="VSSQ01001921">
    <property type="protein sequence ID" value="MPM12099.1"/>
    <property type="molecule type" value="Genomic_DNA"/>
</dbReference>
<dbReference type="PROSITE" id="PS51167">
    <property type="entry name" value="CHORISMATE_MUT_1"/>
    <property type="match status" value="1"/>
</dbReference>
<dbReference type="Gene3D" id="3.30.1330.40">
    <property type="entry name" value="RutC-like"/>
    <property type="match status" value="1"/>
</dbReference>
<dbReference type="GO" id="GO:0046417">
    <property type="term" value="P:chorismate metabolic process"/>
    <property type="evidence" value="ECO:0007669"/>
    <property type="project" value="TreeGrafter"/>
</dbReference>
<keyword evidence="1" id="KW-0413">Isomerase</keyword>
<proteinExistence type="predicted"/>